<feature type="binding site" evidence="7">
    <location>
        <position position="110"/>
    </location>
    <ligand>
        <name>NAD(+)</name>
        <dbReference type="ChEBI" id="CHEBI:57540"/>
    </ligand>
</feature>
<feature type="domain" description="Lactate/malate dehydrogenase C-terminal" evidence="11">
    <location>
        <begin position="161"/>
        <end position="328"/>
    </location>
</feature>
<feature type="active site" description="Proton acceptor" evidence="5">
    <location>
        <position position="192"/>
    </location>
</feature>
<dbReference type="Gene3D" id="3.40.50.720">
    <property type="entry name" value="NAD(P)-binding Rossmann-like Domain"/>
    <property type="match status" value="1"/>
</dbReference>
<dbReference type="GO" id="GO:0006108">
    <property type="term" value="P:malate metabolic process"/>
    <property type="evidence" value="ECO:0007669"/>
    <property type="project" value="InterPro"/>
</dbReference>
<comment type="catalytic activity">
    <reaction evidence="9">
        <text>(S)-malate + NAD(+) = oxaloacetate + NADH + H(+)</text>
        <dbReference type="Rhea" id="RHEA:21432"/>
        <dbReference type="ChEBI" id="CHEBI:15378"/>
        <dbReference type="ChEBI" id="CHEBI:15589"/>
        <dbReference type="ChEBI" id="CHEBI:16452"/>
        <dbReference type="ChEBI" id="CHEBI:57540"/>
        <dbReference type="ChEBI" id="CHEBI:57945"/>
        <dbReference type="EC" id="1.1.1.37"/>
    </reaction>
</comment>
<gene>
    <name evidence="12" type="primary">malate dehydrogenase</name>
</gene>
<comment type="similarity">
    <text evidence="1">Belongs to the LDH/MDH superfamily. MDH type 2 family.</text>
</comment>
<dbReference type="InterPro" id="IPR036291">
    <property type="entry name" value="NAD(P)-bd_dom_sf"/>
</dbReference>
<keyword evidence="3 8" id="KW-0560">Oxidoreductase</keyword>
<evidence type="ECO:0000256" key="2">
    <source>
        <dbReference type="ARBA" id="ARBA00012995"/>
    </source>
</evidence>
<evidence type="ECO:0000256" key="6">
    <source>
        <dbReference type="PIRSR" id="PIRSR000102-2"/>
    </source>
</evidence>
<feature type="domain" description="Lactate/malate dehydrogenase N-terminal" evidence="10">
    <location>
        <begin position="11"/>
        <end position="150"/>
    </location>
</feature>
<dbReference type="Pfam" id="PF02866">
    <property type="entry name" value="Ldh_1_C"/>
    <property type="match status" value="1"/>
</dbReference>
<dbReference type="SUPFAM" id="SSF51735">
    <property type="entry name" value="NAD(P)-binding Rossmann-fold domains"/>
    <property type="match status" value="1"/>
</dbReference>
<proteinExistence type="evidence at transcript level"/>
<dbReference type="InterPro" id="IPR001236">
    <property type="entry name" value="Lactate/malate_DH_N"/>
</dbReference>
<evidence type="ECO:0000256" key="4">
    <source>
        <dbReference type="ARBA" id="ARBA00023027"/>
    </source>
</evidence>
<feature type="binding site" evidence="6">
    <location>
        <position position="103"/>
    </location>
    <ligand>
        <name>substrate</name>
    </ligand>
</feature>
<organism evidence="12">
    <name type="scientific">Eucheuma denticulatum</name>
    <dbReference type="NCBI Taxonomy" id="305493"/>
    <lineage>
        <taxon>Eukaryota</taxon>
        <taxon>Rhodophyta</taxon>
        <taxon>Florideophyceae</taxon>
        <taxon>Rhodymeniophycidae</taxon>
        <taxon>Gigartinales</taxon>
        <taxon>Solieriaceae</taxon>
        <taxon>Eucheuma</taxon>
    </lineage>
</organism>
<keyword evidence="4 7" id="KW-0520">NAD</keyword>
<dbReference type="PIRSF" id="PIRSF000102">
    <property type="entry name" value="Lac_mal_DH"/>
    <property type="match status" value="1"/>
</dbReference>
<reference evidence="12" key="1">
    <citation type="journal article" date="2014" name="PLoS ONE">
        <title>Phylogeny of c4-photosynthesis enzymes based on algal transcriptomic and genomic data supports an archaeal/proteobacterial origin and multiple duplication for most c4-related genes.</title>
        <authorList>
            <person name="Chi S."/>
            <person name="Wu S."/>
            <person name="Yu J."/>
            <person name="Wang X."/>
            <person name="Tang X."/>
            <person name="Liu T."/>
        </authorList>
    </citation>
    <scope>NUCLEOTIDE SEQUENCE</scope>
    <source>
        <strain evidence="12">JEBK-2005233</strain>
    </source>
</reference>
<dbReference type="FunFam" id="3.40.50.720:FF:000010">
    <property type="entry name" value="Malate dehydrogenase"/>
    <property type="match status" value="1"/>
</dbReference>
<dbReference type="EMBL" id="KM113499">
    <property type="protein sequence ID" value="AIT70191.1"/>
    <property type="molecule type" value="mRNA"/>
</dbReference>
<name>A0A097IUM9_9FLOR</name>
<feature type="binding site" evidence="7">
    <location>
        <begin position="134"/>
        <end position="136"/>
    </location>
    <ligand>
        <name>NAD(+)</name>
        <dbReference type="ChEBI" id="CHEBI:57540"/>
    </ligand>
</feature>
<sequence length="331" mass="35208">MPAMTSPAPLNVCITGAAGQISYSLLPLLCSGHVFGPDQPLNLHLLEIPPALPALSGVVMEVIDGAYPLVKSVMQTSDPNVAFRAAHVAILVGAFPRRAGMERKDLLAKNLPIFKAQGQALNQVANRDVKVVVVGNPANTNAMVLSHFAPDIAPANITALTRLDHNRALAQVAKRMDTSVSDVRGVCIWGNHSSTQYPDVTRATASGKEVLPKMGGFGGLAEGFIPLIQKRGAAVIQARGMSSAMSAANAIGDHLRSWMLGDSRIVSMAVPADGSYGIRKGVYFSFPVRCVRGGSYEIVQGIDLDEFSRKYIDATAAELYAEREEALALFE</sequence>
<dbReference type="GO" id="GO:0030060">
    <property type="term" value="F:L-malate dehydrogenase (NAD+) activity"/>
    <property type="evidence" value="ECO:0007669"/>
    <property type="project" value="UniProtKB-EC"/>
</dbReference>
<feature type="binding site" evidence="6">
    <location>
        <position position="97"/>
    </location>
    <ligand>
        <name>substrate</name>
    </ligand>
</feature>
<dbReference type="GO" id="GO:0006099">
    <property type="term" value="P:tricarboxylic acid cycle"/>
    <property type="evidence" value="ECO:0007669"/>
    <property type="project" value="UniProtKB-KW"/>
</dbReference>
<dbReference type="NCBIfam" id="NF003916">
    <property type="entry name" value="PRK05442.1"/>
    <property type="match status" value="1"/>
</dbReference>
<dbReference type="FunFam" id="3.90.110.10:FF:000002">
    <property type="entry name" value="Malate dehydrogenase"/>
    <property type="match status" value="1"/>
</dbReference>
<keyword evidence="9" id="KW-0816">Tricarboxylic acid cycle</keyword>
<protein>
    <recommendedName>
        <fullName evidence="2 9">Malate dehydrogenase</fullName>
        <ecNumber evidence="2 9">1.1.1.37</ecNumber>
    </recommendedName>
</protein>
<dbReference type="EC" id="1.1.1.37" evidence="2 9"/>
<accession>A0A097IUM9</accession>
<dbReference type="InterPro" id="IPR001557">
    <property type="entry name" value="L-lactate/malate_DH"/>
</dbReference>
<evidence type="ECO:0000256" key="7">
    <source>
        <dbReference type="PIRSR" id="PIRSR000102-3"/>
    </source>
</evidence>
<evidence type="ECO:0000256" key="3">
    <source>
        <dbReference type="ARBA" id="ARBA00023002"/>
    </source>
</evidence>
<evidence type="ECO:0000256" key="8">
    <source>
        <dbReference type="RuleBase" id="RU003369"/>
    </source>
</evidence>
<evidence type="ECO:0000256" key="9">
    <source>
        <dbReference type="RuleBase" id="RU003405"/>
    </source>
</evidence>
<evidence type="ECO:0000256" key="5">
    <source>
        <dbReference type="PIRSR" id="PIRSR000102-1"/>
    </source>
</evidence>
<dbReference type="SUPFAM" id="SSF56327">
    <property type="entry name" value="LDH C-terminal domain-like"/>
    <property type="match status" value="1"/>
</dbReference>
<evidence type="ECO:0000259" key="11">
    <source>
        <dbReference type="Pfam" id="PF02866"/>
    </source>
</evidence>
<dbReference type="Gene3D" id="3.90.110.10">
    <property type="entry name" value="Lactate dehydrogenase/glycoside hydrolase, family 4, C-terminal"/>
    <property type="match status" value="1"/>
</dbReference>
<feature type="binding site" evidence="6">
    <location>
        <position position="167"/>
    </location>
    <ligand>
        <name>substrate</name>
    </ligand>
</feature>
<dbReference type="PANTHER" id="PTHR23382">
    <property type="entry name" value="MALATE DEHYDROGENASE"/>
    <property type="match status" value="1"/>
</dbReference>
<feature type="binding site" evidence="6">
    <location>
        <position position="136"/>
    </location>
    <ligand>
        <name>substrate</name>
    </ligand>
</feature>
<dbReference type="NCBIfam" id="TIGR01759">
    <property type="entry name" value="MalateDH-SF1"/>
    <property type="match status" value="1"/>
</dbReference>
<dbReference type="InterPro" id="IPR001252">
    <property type="entry name" value="Malate_DH_AS"/>
</dbReference>
<dbReference type="InterPro" id="IPR015955">
    <property type="entry name" value="Lactate_DH/Glyco_Ohase_4_C"/>
</dbReference>
<evidence type="ECO:0000259" key="10">
    <source>
        <dbReference type="Pfam" id="PF00056"/>
    </source>
</evidence>
<dbReference type="Pfam" id="PF00056">
    <property type="entry name" value="Ldh_1_N"/>
    <property type="match status" value="1"/>
</dbReference>
<dbReference type="InterPro" id="IPR010945">
    <property type="entry name" value="Malate_DH_type2"/>
</dbReference>
<dbReference type="AlphaFoldDB" id="A0A097IUM9"/>
<evidence type="ECO:0000256" key="1">
    <source>
        <dbReference type="ARBA" id="ARBA00009613"/>
    </source>
</evidence>
<dbReference type="InterPro" id="IPR022383">
    <property type="entry name" value="Lactate/malate_DH_C"/>
</dbReference>
<evidence type="ECO:0000313" key="12">
    <source>
        <dbReference type="EMBL" id="AIT70191.1"/>
    </source>
</evidence>
<dbReference type="PROSITE" id="PS00068">
    <property type="entry name" value="MDH"/>
    <property type="match status" value="1"/>
</dbReference>